<evidence type="ECO:0000313" key="5">
    <source>
        <dbReference type="EMBL" id="KKQ27147.1"/>
    </source>
</evidence>
<gene>
    <name evidence="5" type="ORF">US42_C0014G0044</name>
</gene>
<dbReference type="InterPro" id="IPR029052">
    <property type="entry name" value="Metallo-depent_PP-like"/>
</dbReference>
<evidence type="ECO:0000256" key="3">
    <source>
        <dbReference type="SAM" id="Phobius"/>
    </source>
</evidence>
<dbReference type="AlphaFoldDB" id="A0A0G0GB26"/>
<dbReference type="STRING" id="1619046.US42_C0014G0044"/>
<dbReference type="GO" id="GO:0008758">
    <property type="term" value="F:UDP-2,3-diacylglucosamine hydrolase activity"/>
    <property type="evidence" value="ECO:0007669"/>
    <property type="project" value="TreeGrafter"/>
</dbReference>
<dbReference type="Proteomes" id="UP000034849">
    <property type="component" value="Unassembled WGS sequence"/>
</dbReference>
<protein>
    <submittedName>
        <fullName evidence="5">Repair exonuclease family protein</fullName>
    </submittedName>
</protein>
<evidence type="ECO:0000259" key="4">
    <source>
        <dbReference type="Pfam" id="PF00149"/>
    </source>
</evidence>
<dbReference type="GO" id="GO:0004527">
    <property type="term" value="F:exonuclease activity"/>
    <property type="evidence" value="ECO:0007669"/>
    <property type="project" value="UniProtKB-KW"/>
</dbReference>
<dbReference type="EMBL" id="LBSX01000014">
    <property type="protein sequence ID" value="KKQ27147.1"/>
    <property type="molecule type" value="Genomic_DNA"/>
</dbReference>
<dbReference type="GO" id="GO:0009245">
    <property type="term" value="P:lipid A biosynthetic process"/>
    <property type="evidence" value="ECO:0007669"/>
    <property type="project" value="TreeGrafter"/>
</dbReference>
<keyword evidence="2" id="KW-0378">Hydrolase</keyword>
<sequence>MKEYFDLLIVALIAGTALSAVFLLYHLSISKNQSWEKRHSKTTKLIITILFFLTLLTVYGSFLEPKLLITNYYEIDLPNIVKPIKIVFIADLQAGKYKQTIWGEKVADRIVSLKPDLVLLGGDLVDNESYQPEEFDYLEPLRKLAKLYPTYAVPGNHEYGVSCSRGINDKCDYSGDVNEETKQILTNMGIRYLMNDLEKITINSSSFYLFGGDEYWTKKLNFNILATRTENVPTLALIHNPSFILDNYPNIDLVLSGHTHGGQIRLPFVGPVGRVDTKLPTKYYQGLQNLDNNKGKILITSGVGETGVRARLFNPPEVVFLMIK</sequence>
<keyword evidence="3" id="KW-0812">Transmembrane</keyword>
<proteinExistence type="predicted"/>
<evidence type="ECO:0000313" key="6">
    <source>
        <dbReference type="Proteomes" id="UP000034849"/>
    </source>
</evidence>
<keyword evidence="1" id="KW-0479">Metal-binding</keyword>
<reference evidence="5 6" key="1">
    <citation type="journal article" date="2015" name="Nature">
        <title>rRNA introns, odd ribosomes, and small enigmatic genomes across a large radiation of phyla.</title>
        <authorList>
            <person name="Brown C.T."/>
            <person name="Hug L.A."/>
            <person name="Thomas B.C."/>
            <person name="Sharon I."/>
            <person name="Castelle C.J."/>
            <person name="Singh A."/>
            <person name="Wilkins M.J."/>
            <person name="Williams K.H."/>
            <person name="Banfield J.F."/>
        </authorList>
    </citation>
    <scope>NUCLEOTIDE SEQUENCE [LARGE SCALE GENOMIC DNA]</scope>
</reference>
<feature type="domain" description="Calcineurin-like phosphoesterase" evidence="4">
    <location>
        <begin position="84"/>
        <end position="261"/>
    </location>
</feature>
<feature type="transmembrane region" description="Helical" evidence="3">
    <location>
        <begin position="45"/>
        <end position="63"/>
    </location>
</feature>
<dbReference type="Gene3D" id="3.60.21.10">
    <property type="match status" value="1"/>
</dbReference>
<evidence type="ECO:0000256" key="2">
    <source>
        <dbReference type="ARBA" id="ARBA00022801"/>
    </source>
</evidence>
<dbReference type="Pfam" id="PF00149">
    <property type="entry name" value="Metallophos"/>
    <property type="match status" value="1"/>
</dbReference>
<dbReference type="PANTHER" id="PTHR31302:SF31">
    <property type="entry name" value="PHOSPHODIESTERASE YAEI"/>
    <property type="match status" value="1"/>
</dbReference>
<feature type="transmembrane region" description="Helical" evidence="3">
    <location>
        <begin position="6"/>
        <end position="25"/>
    </location>
</feature>
<keyword evidence="3" id="KW-0472">Membrane</keyword>
<keyword evidence="5" id="KW-0540">Nuclease</keyword>
<dbReference type="GO" id="GO:0016020">
    <property type="term" value="C:membrane"/>
    <property type="evidence" value="ECO:0007669"/>
    <property type="project" value="GOC"/>
</dbReference>
<name>A0A0G0GB26_9BACT</name>
<accession>A0A0G0GB26</accession>
<dbReference type="InterPro" id="IPR004843">
    <property type="entry name" value="Calcineurin-like_PHP"/>
</dbReference>
<comment type="caution">
    <text evidence="5">The sequence shown here is derived from an EMBL/GenBank/DDBJ whole genome shotgun (WGS) entry which is preliminary data.</text>
</comment>
<dbReference type="SUPFAM" id="SSF56300">
    <property type="entry name" value="Metallo-dependent phosphatases"/>
    <property type="match status" value="1"/>
</dbReference>
<dbReference type="GO" id="GO:0046872">
    <property type="term" value="F:metal ion binding"/>
    <property type="evidence" value="ECO:0007669"/>
    <property type="project" value="UniProtKB-KW"/>
</dbReference>
<evidence type="ECO:0000256" key="1">
    <source>
        <dbReference type="ARBA" id="ARBA00022723"/>
    </source>
</evidence>
<dbReference type="InterPro" id="IPR051158">
    <property type="entry name" value="Metallophosphoesterase_sf"/>
</dbReference>
<keyword evidence="3" id="KW-1133">Transmembrane helix</keyword>
<keyword evidence="5" id="KW-0269">Exonuclease</keyword>
<organism evidence="5 6">
    <name type="scientific">Candidatus Magasanikbacteria bacterium GW2011_GWC2_37_14</name>
    <dbReference type="NCBI Taxonomy" id="1619046"/>
    <lineage>
        <taxon>Bacteria</taxon>
        <taxon>Candidatus Magasanikiibacteriota</taxon>
    </lineage>
</organism>
<dbReference type="PANTHER" id="PTHR31302">
    <property type="entry name" value="TRANSMEMBRANE PROTEIN WITH METALLOPHOSPHOESTERASE DOMAIN-RELATED"/>
    <property type="match status" value="1"/>
</dbReference>